<proteinExistence type="predicted"/>
<protein>
    <submittedName>
        <fullName evidence="3">Metal-dependent phosphohydrolase</fullName>
    </submittedName>
</protein>
<dbReference type="PROSITE" id="PS51832">
    <property type="entry name" value="HD_GYP"/>
    <property type="match status" value="1"/>
</dbReference>
<accession>A0ABR7M221</accession>
<organism evidence="3 4">
    <name type="scientific">Actinomadura alba</name>
    <dbReference type="NCBI Taxonomy" id="406431"/>
    <lineage>
        <taxon>Bacteria</taxon>
        <taxon>Bacillati</taxon>
        <taxon>Actinomycetota</taxon>
        <taxon>Actinomycetes</taxon>
        <taxon>Streptosporangiales</taxon>
        <taxon>Thermomonosporaceae</taxon>
        <taxon>Actinomadura</taxon>
    </lineage>
</organism>
<evidence type="ECO:0000259" key="2">
    <source>
        <dbReference type="PROSITE" id="PS51832"/>
    </source>
</evidence>
<dbReference type="PANTHER" id="PTHR43155:SF2">
    <property type="entry name" value="CYCLIC DI-GMP PHOSPHODIESTERASE PA4108"/>
    <property type="match status" value="1"/>
</dbReference>
<reference evidence="3 4" key="1">
    <citation type="submission" date="2020-06" db="EMBL/GenBank/DDBJ databases">
        <title>Actinomadura xiongansis sp. nov., isolated from soil of Baiyangdian.</title>
        <authorList>
            <person name="Zhang X."/>
        </authorList>
    </citation>
    <scope>NUCLEOTIDE SEQUENCE [LARGE SCALE GENOMIC DNA]</scope>
    <source>
        <strain evidence="3 4">HBUM206468</strain>
    </source>
</reference>
<dbReference type="PANTHER" id="PTHR43155">
    <property type="entry name" value="CYCLIC DI-GMP PHOSPHODIESTERASE PA4108-RELATED"/>
    <property type="match status" value="1"/>
</dbReference>
<feature type="region of interest" description="Disordered" evidence="1">
    <location>
        <begin position="61"/>
        <end position="97"/>
    </location>
</feature>
<evidence type="ECO:0000256" key="1">
    <source>
        <dbReference type="SAM" id="MobiDB-lite"/>
    </source>
</evidence>
<feature type="non-terminal residue" evidence="3">
    <location>
        <position position="1"/>
    </location>
</feature>
<dbReference type="SUPFAM" id="SSF109604">
    <property type="entry name" value="HD-domain/PDEase-like"/>
    <property type="match status" value="1"/>
</dbReference>
<feature type="domain" description="HD-GYP" evidence="2">
    <location>
        <begin position="1"/>
        <end position="65"/>
    </location>
</feature>
<evidence type="ECO:0000313" key="3">
    <source>
        <dbReference type="EMBL" id="MBC6470623.1"/>
    </source>
</evidence>
<keyword evidence="4" id="KW-1185">Reference proteome</keyword>
<dbReference type="Gene3D" id="1.10.3210.10">
    <property type="entry name" value="Hypothetical protein af1432"/>
    <property type="match status" value="1"/>
</dbReference>
<dbReference type="InterPro" id="IPR037522">
    <property type="entry name" value="HD_GYP_dom"/>
</dbReference>
<dbReference type="RefSeq" id="WP_376771583.1">
    <property type="nucleotide sequence ID" value="NZ_JABVEC010000045.1"/>
</dbReference>
<name>A0ABR7M221_9ACTN</name>
<evidence type="ECO:0000313" key="4">
    <source>
        <dbReference type="Proteomes" id="UP000805614"/>
    </source>
</evidence>
<comment type="caution">
    <text evidence="3">The sequence shown here is derived from an EMBL/GenBank/DDBJ whole genome shotgun (WGS) entry which is preliminary data.</text>
</comment>
<sequence>FARIISVADAFDAMTSTRSYRPARPIEDAVAELRRSAGSQFDPDIVTAFLHALRTHGWQLPDPVAPPDDDIAEITQQDHDDPSAPIAVTGEGDPAPR</sequence>
<dbReference type="EMBL" id="JABVEC010000045">
    <property type="protein sequence ID" value="MBC6470623.1"/>
    <property type="molecule type" value="Genomic_DNA"/>
</dbReference>
<gene>
    <name evidence="3" type="ORF">HKK74_34795</name>
</gene>
<dbReference type="Pfam" id="PF13487">
    <property type="entry name" value="HD_5"/>
    <property type="match status" value="1"/>
</dbReference>
<dbReference type="Proteomes" id="UP000805614">
    <property type="component" value="Unassembled WGS sequence"/>
</dbReference>